<evidence type="ECO:0000313" key="3">
    <source>
        <dbReference type="Proteomes" id="UP000294739"/>
    </source>
</evidence>
<dbReference type="Proteomes" id="UP000294739">
    <property type="component" value="Unassembled WGS sequence"/>
</dbReference>
<dbReference type="EMBL" id="SMKZ01000082">
    <property type="protein sequence ID" value="TDD96395.1"/>
    <property type="molecule type" value="Genomic_DNA"/>
</dbReference>
<evidence type="ECO:0000256" key="1">
    <source>
        <dbReference type="SAM" id="MobiDB-lite"/>
    </source>
</evidence>
<protein>
    <submittedName>
        <fullName evidence="2">Uncharacterized protein</fullName>
    </submittedName>
</protein>
<proteinExistence type="predicted"/>
<evidence type="ECO:0000313" key="2">
    <source>
        <dbReference type="EMBL" id="TDD96395.1"/>
    </source>
</evidence>
<feature type="compositionally biased region" description="Polar residues" evidence="1">
    <location>
        <begin position="1"/>
        <end position="14"/>
    </location>
</feature>
<sequence length="62" mass="6757">MRSRRSCSSGSTLATARRPGDTPSRTRIRPPAPPRTRRARAPSSPRCRSRRTLPWPSSGGAA</sequence>
<comment type="caution">
    <text evidence="2">The sequence shown here is derived from an EMBL/GenBank/DDBJ whole genome shotgun (WGS) entry which is preliminary data.</text>
</comment>
<accession>A0A4R5CAN3</accession>
<feature type="region of interest" description="Disordered" evidence="1">
    <location>
        <begin position="1"/>
        <end position="62"/>
    </location>
</feature>
<reference evidence="2 3" key="1">
    <citation type="submission" date="2019-03" db="EMBL/GenBank/DDBJ databases">
        <title>Draft genome sequences of novel Actinobacteria.</title>
        <authorList>
            <person name="Sahin N."/>
            <person name="Ay H."/>
            <person name="Saygin H."/>
        </authorList>
    </citation>
    <scope>NUCLEOTIDE SEQUENCE [LARGE SCALE GENOMIC DNA]</scope>
    <source>
        <strain evidence="2 3">5K138</strain>
    </source>
</reference>
<gene>
    <name evidence="2" type="ORF">E1269_30450</name>
</gene>
<organism evidence="2 3">
    <name type="scientific">Jiangella asiatica</name>
    <dbReference type="NCBI Taxonomy" id="2530372"/>
    <lineage>
        <taxon>Bacteria</taxon>
        <taxon>Bacillati</taxon>
        <taxon>Actinomycetota</taxon>
        <taxon>Actinomycetes</taxon>
        <taxon>Jiangellales</taxon>
        <taxon>Jiangellaceae</taxon>
        <taxon>Jiangella</taxon>
    </lineage>
</organism>
<keyword evidence="3" id="KW-1185">Reference proteome</keyword>
<dbReference type="InParanoid" id="A0A4R5CAN3"/>
<dbReference type="AlphaFoldDB" id="A0A4R5CAN3"/>
<name>A0A4R5CAN3_9ACTN</name>